<sequence length="244" mass="26774">MNKRKFTLIELLVVIAIIAILAGMLLPVLNKAREKARATTCVGNLKSLGLTLAQYLDDYNGIFQYQDNDGAVYWSYYLNRRVKLSSAESVNAGVRPSGADSVYYCPKLGMRNHWLYSSYGLAIPSSNHNNADYLLPNSMLLRSGSTYAISYKRIRNSADTIFCGDNAYSYEGRLAGSYLMSAKASSGTGFTNVHSGLGNLAFIDGHVAAKSPAEFGEIVRAINDDSNLTVYYFDASSMMKKTVN</sequence>
<evidence type="ECO:0000313" key="2">
    <source>
        <dbReference type="EMBL" id="NMD89278.1"/>
    </source>
</evidence>
<keyword evidence="1" id="KW-0812">Transmembrane</keyword>
<dbReference type="AlphaFoldDB" id="A0A848B167"/>
<comment type="caution">
    <text evidence="2">The sequence shown here is derived from an EMBL/GenBank/DDBJ whole genome shotgun (WGS) entry which is preliminary data.</text>
</comment>
<evidence type="ECO:0000256" key="1">
    <source>
        <dbReference type="SAM" id="Phobius"/>
    </source>
</evidence>
<dbReference type="Gene3D" id="3.30.700.10">
    <property type="entry name" value="Glycoprotein, Type 4 Pilin"/>
    <property type="match status" value="1"/>
</dbReference>
<feature type="transmembrane region" description="Helical" evidence="1">
    <location>
        <begin position="6"/>
        <end position="29"/>
    </location>
</feature>
<proteinExistence type="predicted"/>
<keyword evidence="1" id="KW-0472">Membrane</keyword>
<name>A0A848B167_9BACT</name>
<dbReference type="SUPFAM" id="SSF54523">
    <property type="entry name" value="Pili subunits"/>
    <property type="match status" value="1"/>
</dbReference>
<dbReference type="EMBL" id="JABAEW010000096">
    <property type="protein sequence ID" value="NMD89278.1"/>
    <property type="molecule type" value="Genomic_DNA"/>
</dbReference>
<dbReference type="InterPro" id="IPR012902">
    <property type="entry name" value="N_methyl_site"/>
</dbReference>
<protein>
    <submittedName>
        <fullName evidence="2">Type II secretion system protein</fullName>
    </submittedName>
</protein>
<dbReference type="Pfam" id="PF07963">
    <property type="entry name" value="N_methyl"/>
    <property type="match status" value="1"/>
</dbReference>
<dbReference type="Proteomes" id="UP000576225">
    <property type="component" value="Unassembled WGS sequence"/>
</dbReference>
<evidence type="ECO:0000313" key="3">
    <source>
        <dbReference type="Proteomes" id="UP000576225"/>
    </source>
</evidence>
<dbReference type="InterPro" id="IPR045584">
    <property type="entry name" value="Pilin-like"/>
</dbReference>
<accession>A0A848B167</accession>
<dbReference type="PANTHER" id="PTHR30093">
    <property type="entry name" value="GENERAL SECRETION PATHWAY PROTEIN G"/>
    <property type="match status" value="1"/>
</dbReference>
<dbReference type="NCBIfam" id="TIGR02532">
    <property type="entry name" value="IV_pilin_GFxxxE"/>
    <property type="match status" value="1"/>
</dbReference>
<dbReference type="RefSeq" id="WP_168964186.1">
    <property type="nucleotide sequence ID" value="NZ_JABAEW010000096.1"/>
</dbReference>
<dbReference type="PANTHER" id="PTHR30093:SF2">
    <property type="entry name" value="TYPE II SECRETION SYSTEM PROTEIN H"/>
    <property type="match status" value="1"/>
</dbReference>
<keyword evidence="1" id="KW-1133">Transmembrane helix</keyword>
<organism evidence="2 3">
    <name type="scientific">Victivallis vadensis</name>
    <dbReference type="NCBI Taxonomy" id="172901"/>
    <lineage>
        <taxon>Bacteria</taxon>
        <taxon>Pseudomonadati</taxon>
        <taxon>Lentisphaerota</taxon>
        <taxon>Lentisphaeria</taxon>
        <taxon>Victivallales</taxon>
        <taxon>Victivallaceae</taxon>
        <taxon>Victivallis</taxon>
    </lineage>
</organism>
<reference evidence="2 3" key="1">
    <citation type="submission" date="2020-04" db="EMBL/GenBank/DDBJ databases">
        <authorList>
            <person name="Hitch T.C.A."/>
            <person name="Wylensek D."/>
            <person name="Clavel T."/>
        </authorList>
    </citation>
    <scope>NUCLEOTIDE SEQUENCE [LARGE SCALE GENOMIC DNA]</scope>
    <source>
        <strain evidence="2 3">COR2-253-APC-1A</strain>
    </source>
</reference>
<gene>
    <name evidence="2" type="ORF">HF882_22075</name>
</gene>